<feature type="transmembrane region" description="Helical" evidence="2">
    <location>
        <begin position="57"/>
        <end position="81"/>
    </location>
</feature>
<feature type="compositionally biased region" description="Low complexity" evidence="1">
    <location>
        <begin position="14"/>
        <end position="35"/>
    </location>
</feature>
<dbReference type="Pfam" id="PF04982">
    <property type="entry name" value="TM_HPP"/>
    <property type="match status" value="1"/>
</dbReference>
<evidence type="ECO:0000313" key="5">
    <source>
        <dbReference type="Proteomes" id="UP000217676"/>
    </source>
</evidence>
<protein>
    <recommendedName>
        <fullName evidence="3">HPP transmembrane region domain-containing protein</fullName>
    </recommendedName>
</protein>
<accession>A0A160PAQ2</accession>
<feature type="domain" description="HPP transmembrane region" evidence="3">
    <location>
        <begin position="58"/>
        <end position="198"/>
    </location>
</feature>
<keyword evidence="2" id="KW-0812">Transmembrane</keyword>
<evidence type="ECO:0000313" key="4">
    <source>
        <dbReference type="EMBL" id="BAU88270.1"/>
    </source>
</evidence>
<keyword evidence="5" id="KW-1185">Reference proteome</keyword>
<sequence length="208" mass="20655">MSIDIAAPDNTTIPTGPTTTTTTTTTATTTATAAVPPAPAPAVPRPRRAGRAPARPAPAAAFHSVGAVTVVLLGLVALGALLHEPVLIPPLAASAALVHSAPTLPLSQPRSVVLGHLLAAGAGYAALAVAGASAWTAAVAAGATLGLTHLARTPHAPACATAVVIGLQAPAPARFVPLLFGATVVLVLMELAVSRIRRGAPTYPAYWW</sequence>
<dbReference type="PANTHER" id="PTHR33741">
    <property type="entry name" value="TRANSMEMBRANE PROTEIN DDB_G0269096-RELATED"/>
    <property type="match status" value="1"/>
</dbReference>
<evidence type="ECO:0000259" key="3">
    <source>
        <dbReference type="Pfam" id="PF04982"/>
    </source>
</evidence>
<keyword evidence="2" id="KW-1133">Transmembrane helix</keyword>
<dbReference type="EMBL" id="AP017424">
    <property type="protein sequence ID" value="BAU88270.1"/>
    <property type="molecule type" value="Genomic_DNA"/>
</dbReference>
<proteinExistence type="predicted"/>
<evidence type="ECO:0000256" key="1">
    <source>
        <dbReference type="SAM" id="MobiDB-lite"/>
    </source>
</evidence>
<organism evidence="4 5">
    <name type="scientific">Streptomyces laurentii</name>
    <dbReference type="NCBI Taxonomy" id="39478"/>
    <lineage>
        <taxon>Bacteria</taxon>
        <taxon>Bacillati</taxon>
        <taxon>Actinomycetota</taxon>
        <taxon>Actinomycetes</taxon>
        <taxon>Kitasatosporales</taxon>
        <taxon>Streptomycetaceae</taxon>
        <taxon>Streptomyces</taxon>
    </lineage>
</organism>
<dbReference type="InterPro" id="IPR058581">
    <property type="entry name" value="TM_HPP"/>
</dbReference>
<evidence type="ECO:0000256" key="2">
    <source>
        <dbReference type="SAM" id="Phobius"/>
    </source>
</evidence>
<dbReference type="KEGG" id="slau:SLA_7404"/>
<feature type="transmembrane region" description="Helical" evidence="2">
    <location>
        <begin position="113"/>
        <end position="135"/>
    </location>
</feature>
<feature type="transmembrane region" description="Helical" evidence="2">
    <location>
        <begin position="175"/>
        <end position="193"/>
    </location>
</feature>
<dbReference type="AlphaFoldDB" id="A0A160PAQ2"/>
<dbReference type="Proteomes" id="UP000217676">
    <property type="component" value="Chromosome"/>
</dbReference>
<name>A0A160PAQ2_STRLU</name>
<reference evidence="4 5" key="1">
    <citation type="journal article" date="2016" name="Genome Announc.">
        <title>Complete Genome Sequence of Thiostrepton-Producing Streptomyces laurentii ATCC 31255.</title>
        <authorList>
            <person name="Doi K."/>
            <person name="Fujino Y."/>
            <person name="Nagayoshi Y."/>
            <person name="Ohshima T."/>
            <person name="Ogata S."/>
        </authorList>
    </citation>
    <scope>NUCLEOTIDE SEQUENCE [LARGE SCALE GENOMIC DNA]</scope>
    <source>
        <strain evidence="4 5">ATCC 31255</strain>
    </source>
</reference>
<gene>
    <name evidence="4" type="ORF">SLA_7404</name>
</gene>
<feature type="region of interest" description="Disordered" evidence="1">
    <location>
        <begin position="1"/>
        <end position="55"/>
    </location>
</feature>
<dbReference type="InterPro" id="IPR007065">
    <property type="entry name" value="HPP"/>
</dbReference>
<keyword evidence="2" id="KW-0472">Membrane</keyword>
<dbReference type="PANTHER" id="PTHR33741:SF5">
    <property type="entry name" value="TRANSMEMBRANE PROTEIN DDB_G0269096-RELATED"/>
    <property type="match status" value="1"/>
</dbReference>